<dbReference type="InterPro" id="IPR037138">
    <property type="entry name" value="His_deacetylse_dom_sf"/>
</dbReference>
<feature type="active site" description="Proton acceptor" evidence="18">
    <location>
        <position position="135"/>
    </location>
</feature>
<evidence type="ECO:0000259" key="21">
    <source>
        <dbReference type="Pfam" id="PF00850"/>
    </source>
</evidence>
<evidence type="ECO:0000256" key="15">
    <source>
        <dbReference type="ARBA" id="ARBA00049193"/>
    </source>
</evidence>
<dbReference type="PRINTS" id="PR01271">
    <property type="entry name" value="HISDACETLASE"/>
</dbReference>
<keyword evidence="9 17" id="KW-0378">Hydrolase</keyword>
<comment type="subcellular location">
    <subcellularLocation>
        <location evidence="3">Chromosome</location>
    </subcellularLocation>
    <subcellularLocation>
        <location evidence="4">Cytoplasm</location>
    </subcellularLocation>
    <subcellularLocation>
        <location evidence="2 17">Nucleus</location>
    </subcellularLocation>
</comment>
<dbReference type="PIRSF" id="PIRSF037913">
    <property type="entry name" value="His_deacetylse_1"/>
    <property type="match status" value="1"/>
</dbReference>
<accession>A0A6J1WK60</accession>
<dbReference type="InParanoid" id="A0A6J1WK60"/>
<comment type="catalytic activity">
    <reaction evidence="16">
        <text>N(6)-acetyl-L-lysyl-[histone] + H2O = L-lysyl-[histone] + acetate</text>
        <dbReference type="Rhea" id="RHEA:58196"/>
        <dbReference type="Rhea" id="RHEA-COMP:9845"/>
        <dbReference type="Rhea" id="RHEA-COMP:11338"/>
        <dbReference type="ChEBI" id="CHEBI:15377"/>
        <dbReference type="ChEBI" id="CHEBI:29969"/>
        <dbReference type="ChEBI" id="CHEBI:30089"/>
        <dbReference type="ChEBI" id="CHEBI:61930"/>
        <dbReference type="EC" id="3.5.1.98"/>
    </reaction>
    <physiologicalReaction direction="left-to-right" evidence="16">
        <dbReference type="Rhea" id="RHEA:58197"/>
    </physiologicalReaction>
</comment>
<evidence type="ECO:0000256" key="14">
    <source>
        <dbReference type="ARBA" id="ARBA00049136"/>
    </source>
</evidence>
<evidence type="ECO:0000256" key="5">
    <source>
        <dbReference type="ARBA" id="ARBA00022454"/>
    </source>
</evidence>
<dbReference type="Proteomes" id="UP001652740">
    <property type="component" value="Unplaced"/>
</dbReference>
<keyword evidence="10 17" id="KW-0156">Chromatin regulator</keyword>
<evidence type="ECO:0000256" key="20">
    <source>
        <dbReference type="PIRSR" id="PIRSR037913-3"/>
    </source>
</evidence>
<protein>
    <recommendedName>
        <fullName evidence="17">Histone deacetylase</fullName>
        <ecNumber evidence="17">3.5.1.98</ecNumber>
    </recommendedName>
</protein>
<dbReference type="RefSeq" id="XP_026755086.2">
    <property type="nucleotide sequence ID" value="XM_026899285.3"/>
</dbReference>
<comment type="cofactor">
    <cofactor evidence="1">
        <name>a divalent metal cation</name>
        <dbReference type="ChEBI" id="CHEBI:60240"/>
    </cofactor>
</comment>
<dbReference type="EC" id="3.5.1.98" evidence="17"/>
<dbReference type="PANTHER" id="PTHR10625:SF14">
    <property type="entry name" value="HISTONE DEACETYLASE 8"/>
    <property type="match status" value="1"/>
</dbReference>
<dbReference type="GO" id="GO:0005694">
    <property type="term" value="C:chromosome"/>
    <property type="evidence" value="ECO:0007669"/>
    <property type="project" value="UniProtKB-SubCell"/>
</dbReference>
<keyword evidence="5" id="KW-0158">Chromosome</keyword>
<evidence type="ECO:0000256" key="6">
    <source>
        <dbReference type="ARBA" id="ARBA00022490"/>
    </source>
</evidence>
<feature type="binding site" evidence="20">
    <location>
        <position position="172"/>
    </location>
    <ligand>
        <name>a divalent metal cation</name>
        <dbReference type="ChEBI" id="CHEBI:60240"/>
    </ligand>
</feature>
<feature type="binding site" evidence="19">
    <location>
        <position position="298"/>
    </location>
    <ligand>
        <name>substrate</name>
    </ligand>
</feature>
<dbReference type="PANTHER" id="PTHR10625">
    <property type="entry name" value="HISTONE DEACETYLASE HDAC1-RELATED"/>
    <property type="match status" value="1"/>
</dbReference>
<comment type="catalytic activity">
    <reaction evidence="15">
        <text>N(6)-(2E)-butenoyl-L-lysyl-[protein] + H2O = (2E)-2-butenoate + L-lysyl-[protein]</text>
        <dbReference type="Rhea" id="RHEA:69172"/>
        <dbReference type="Rhea" id="RHEA-COMP:9752"/>
        <dbReference type="Rhea" id="RHEA-COMP:13707"/>
        <dbReference type="ChEBI" id="CHEBI:15377"/>
        <dbReference type="ChEBI" id="CHEBI:29969"/>
        <dbReference type="ChEBI" id="CHEBI:35899"/>
        <dbReference type="ChEBI" id="CHEBI:137954"/>
    </reaction>
    <physiologicalReaction direction="left-to-right" evidence="15">
        <dbReference type="Rhea" id="RHEA:69173"/>
    </physiologicalReaction>
</comment>
<keyword evidence="6" id="KW-0963">Cytoplasm</keyword>
<proteinExistence type="inferred from homology"/>
<evidence type="ECO:0000256" key="9">
    <source>
        <dbReference type="ARBA" id="ARBA00022801"/>
    </source>
</evidence>
<evidence type="ECO:0000256" key="1">
    <source>
        <dbReference type="ARBA" id="ARBA00001968"/>
    </source>
</evidence>
<dbReference type="GeneID" id="113515134"/>
<dbReference type="KEGG" id="gmw:113515134"/>
<dbReference type="Gene3D" id="3.40.800.20">
    <property type="entry name" value="Histone deacetylase domain"/>
    <property type="match status" value="1"/>
</dbReference>
<dbReference type="Pfam" id="PF00850">
    <property type="entry name" value="Hist_deacetyl"/>
    <property type="match status" value="1"/>
</dbReference>
<reference evidence="23" key="1">
    <citation type="submission" date="2025-08" db="UniProtKB">
        <authorList>
            <consortium name="RefSeq"/>
        </authorList>
    </citation>
    <scope>IDENTIFICATION</scope>
    <source>
        <tissue evidence="23">Whole larvae</tissue>
    </source>
</reference>
<dbReference type="GO" id="GO:0141221">
    <property type="term" value="F:histone deacetylase activity, hydrolytic mechanism"/>
    <property type="evidence" value="ECO:0007669"/>
    <property type="project" value="UniProtKB-EC"/>
</dbReference>
<evidence type="ECO:0000313" key="23">
    <source>
        <dbReference type="RefSeq" id="XP_026755086.2"/>
    </source>
</evidence>
<evidence type="ECO:0000256" key="19">
    <source>
        <dbReference type="PIRSR" id="PIRSR037913-2"/>
    </source>
</evidence>
<dbReference type="GO" id="GO:0005634">
    <property type="term" value="C:nucleus"/>
    <property type="evidence" value="ECO:0007669"/>
    <property type="project" value="UniProtKB-SubCell"/>
</dbReference>
<evidence type="ECO:0000256" key="11">
    <source>
        <dbReference type="ARBA" id="ARBA00023015"/>
    </source>
</evidence>
<evidence type="ECO:0000256" key="12">
    <source>
        <dbReference type="ARBA" id="ARBA00023163"/>
    </source>
</evidence>
<dbReference type="InterPro" id="IPR023696">
    <property type="entry name" value="Ureohydrolase_dom_sf"/>
</dbReference>
<dbReference type="InterPro" id="IPR003084">
    <property type="entry name" value="HDAC_I/II"/>
</dbReference>
<evidence type="ECO:0000256" key="10">
    <source>
        <dbReference type="ARBA" id="ARBA00022853"/>
    </source>
</evidence>
<dbReference type="PRINTS" id="PR01270">
    <property type="entry name" value="HDASUPER"/>
</dbReference>
<feature type="binding site" evidence="19">
    <location>
        <position position="143"/>
    </location>
    <ligand>
        <name>substrate</name>
    </ligand>
</feature>
<keyword evidence="11 17" id="KW-0805">Transcription regulation</keyword>
<comment type="catalytic activity">
    <reaction evidence="14">
        <text>N(6)-acetyl-L-lysyl-[protein] + H2O = L-lysyl-[protein] + acetate</text>
        <dbReference type="Rhea" id="RHEA:58108"/>
        <dbReference type="Rhea" id="RHEA-COMP:9752"/>
        <dbReference type="Rhea" id="RHEA-COMP:10731"/>
        <dbReference type="ChEBI" id="CHEBI:15377"/>
        <dbReference type="ChEBI" id="CHEBI:29969"/>
        <dbReference type="ChEBI" id="CHEBI:30089"/>
        <dbReference type="ChEBI" id="CHEBI:61930"/>
    </reaction>
    <physiologicalReaction direction="left-to-right" evidence="14">
        <dbReference type="Rhea" id="RHEA:58109"/>
    </physiologicalReaction>
</comment>
<gene>
    <name evidence="23" type="primary">LOC113515134</name>
</gene>
<name>A0A6J1WK60_GALME</name>
<evidence type="ECO:0000256" key="16">
    <source>
        <dbReference type="ARBA" id="ARBA00049416"/>
    </source>
</evidence>
<feature type="binding site" evidence="20">
    <location>
        <position position="170"/>
    </location>
    <ligand>
        <name>a divalent metal cation</name>
        <dbReference type="ChEBI" id="CHEBI:60240"/>
    </ligand>
</feature>
<dbReference type="InterPro" id="IPR023801">
    <property type="entry name" value="His_deacetylse_dom"/>
</dbReference>
<keyword evidence="8 20" id="KW-0479">Metal-binding</keyword>
<feature type="binding site" evidence="19">
    <location>
        <position position="93"/>
    </location>
    <ligand>
        <name>substrate</name>
    </ligand>
</feature>
<keyword evidence="13 17" id="KW-0539">Nucleus</keyword>
<keyword evidence="7" id="KW-0678">Repressor</keyword>
<organism evidence="22 23">
    <name type="scientific">Galleria mellonella</name>
    <name type="common">Greater wax moth</name>
    <dbReference type="NCBI Taxonomy" id="7137"/>
    <lineage>
        <taxon>Eukaryota</taxon>
        <taxon>Metazoa</taxon>
        <taxon>Ecdysozoa</taxon>
        <taxon>Arthropoda</taxon>
        <taxon>Hexapoda</taxon>
        <taxon>Insecta</taxon>
        <taxon>Pterygota</taxon>
        <taxon>Neoptera</taxon>
        <taxon>Endopterygota</taxon>
        <taxon>Lepidoptera</taxon>
        <taxon>Glossata</taxon>
        <taxon>Ditrysia</taxon>
        <taxon>Pyraloidea</taxon>
        <taxon>Pyralidae</taxon>
        <taxon>Galleriinae</taxon>
        <taxon>Galleria</taxon>
    </lineage>
</organism>
<dbReference type="GO" id="GO:0005737">
    <property type="term" value="C:cytoplasm"/>
    <property type="evidence" value="ECO:0007669"/>
    <property type="project" value="UniProtKB-SubCell"/>
</dbReference>
<keyword evidence="22" id="KW-1185">Reference proteome</keyword>
<evidence type="ECO:0000256" key="7">
    <source>
        <dbReference type="ARBA" id="ARBA00022491"/>
    </source>
</evidence>
<dbReference type="GO" id="GO:0031507">
    <property type="term" value="P:heterochromatin formation"/>
    <property type="evidence" value="ECO:0007669"/>
    <property type="project" value="TreeGrafter"/>
</dbReference>
<comment type="similarity">
    <text evidence="17">Belongs to the histone deacetylase family. HD Type 1 subfamily.</text>
</comment>
<feature type="domain" description="Histone deacetylase" evidence="21">
    <location>
        <begin position="25"/>
        <end position="312"/>
    </location>
</feature>
<dbReference type="GO" id="GO:0046872">
    <property type="term" value="F:metal ion binding"/>
    <property type="evidence" value="ECO:0007669"/>
    <property type="project" value="UniProtKB-KW"/>
</dbReference>
<evidence type="ECO:0000313" key="22">
    <source>
        <dbReference type="Proteomes" id="UP001652740"/>
    </source>
</evidence>
<evidence type="ECO:0000256" key="8">
    <source>
        <dbReference type="ARBA" id="ARBA00022723"/>
    </source>
</evidence>
<evidence type="ECO:0000256" key="3">
    <source>
        <dbReference type="ARBA" id="ARBA00004286"/>
    </source>
</evidence>
<evidence type="ECO:0000256" key="2">
    <source>
        <dbReference type="ARBA" id="ARBA00004123"/>
    </source>
</evidence>
<evidence type="ECO:0000256" key="18">
    <source>
        <dbReference type="PIRSR" id="PIRSR037913-1"/>
    </source>
</evidence>
<evidence type="ECO:0000256" key="13">
    <source>
        <dbReference type="ARBA" id="ARBA00023242"/>
    </source>
</evidence>
<evidence type="ECO:0000256" key="17">
    <source>
        <dbReference type="PIRNR" id="PIRNR037913"/>
    </source>
</evidence>
<dbReference type="InterPro" id="IPR000286">
    <property type="entry name" value="HDACs"/>
</dbReference>
<sequence length="441" mass="49309">MNFIKCCYIWNEVLIEQCDRLPAVYGRASLIHDLLVAYNLHKNIKIVKSSPATYDDLRKFHSELYLDHLKSFSVVDDDYISTPQDEEYGIGYDCPPVSNMFDLVSNLAGGSITAAKCLLLGITNVAINWCGGWHHAQRFGAEGFCYVNDIVLAIETLKLKFSKILYIDLDIHHGNGVQDAYNLSKSVFTLSFHKYEPGFYPGTGSLEDIGTLAGKGYTCNFPLHACYSDDTLEYVFQAVFPAVYSQFAPDSIVVQCGADALARDPNGGAALTARAYCTCVKMVLDKRKPTLLLGGGGYNHANTARLWSSITALVAGVELDDNIPEHNNWIRYGPDYMLHIEPTLARDLNQVTYLDACIDTIKDNLKKYLENNRTEKPRLETKTGNNHTDVSMHGKLQDANIKHRIISKSASSNSNDTESKMFNKGNEAKRLNYNDVYDFVE</sequence>
<keyword evidence="12 17" id="KW-0804">Transcription</keyword>
<evidence type="ECO:0000256" key="4">
    <source>
        <dbReference type="ARBA" id="ARBA00004496"/>
    </source>
</evidence>
<dbReference type="AlphaFoldDB" id="A0A6J1WK60"/>
<feature type="binding site" evidence="20">
    <location>
        <position position="259"/>
    </location>
    <ligand>
        <name>a divalent metal cation</name>
        <dbReference type="ChEBI" id="CHEBI:60240"/>
    </ligand>
</feature>
<dbReference type="SUPFAM" id="SSF52768">
    <property type="entry name" value="Arginase/deacetylase"/>
    <property type="match status" value="1"/>
</dbReference>